<dbReference type="EMBL" id="BAABIK010000002">
    <property type="protein sequence ID" value="GAA4928777.1"/>
    <property type="molecule type" value="Genomic_DNA"/>
</dbReference>
<dbReference type="RefSeq" id="WP_345555287.1">
    <property type="nucleotide sequence ID" value="NZ_BAABIK010000002.1"/>
</dbReference>
<dbReference type="Proteomes" id="UP001499993">
    <property type="component" value="Unassembled WGS sequence"/>
</dbReference>
<protein>
    <recommendedName>
        <fullName evidence="3">HK97 gp10 family phage protein</fullName>
    </recommendedName>
</protein>
<evidence type="ECO:0000313" key="1">
    <source>
        <dbReference type="EMBL" id="GAA4928777.1"/>
    </source>
</evidence>
<comment type="caution">
    <text evidence="1">The sequence shown here is derived from an EMBL/GenBank/DDBJ whole genome shotgun (WGS) entry which is preliminary data.</text>
</comment>
<accession>A0ABP9G5U6</accession>
<organism evidence="1 2">
    <name type="scientific">Streptomonospora halophila</name>
    <dbReference type="NCBI Taxonomy" id="427369"/>
    <lineage>
        <taxon>Bacteria</taxon>
        <taxon>Bacillati</taxon>
        <taxon>Actinomycetota</taxon>
        <taxon>Actinomycetes</taxon>
        <taxon>Streptosporangiales</taxon>
        <taxon>Nocardiopsidaceae</taxon>
        <taxon>Streptomonospora</taxon>
    </lineage>
</organism>
<evidence type="ECO:0000313" key="2">
    <source>
        <dbReference type="Proteomes" id="UP001499993"/>
    </source>
</evidence>
<name>A0ABP9G5U6_9ACTN</name>
<keyword evidence="2" id="KW-1185">Reference proteome</keyword>
<reference evidence="2" key="1">
    <citation type="journal article" date="2019" name="Int. J. Syst. Evol. Microbiol.">
        <title>The Global Catalogue of Microorganisms (GCM) 10K type strain sequencing project: providing services to taxonomists for standard genome sequencing and annotation.</title>
        <authorList>
            <consortium name="The Broad Institute Genomics Platform"/>
            <consortium name="The Broad Institute Genome Sequencing Center for Infectious Disease"/>
            <person name="Wu L."/>
            <person name="Ma J."/>
        </authorList>
    </citation>
    <scope>NUCLEOTIDE SEQUENCE [LARGE SCALE GENOMIC DNA]</scope>
    <source>
        <strain evidence="2">JCM 18123</strain>
    </source>
</reference>
<proteinExistence type="predicted"/>
<sequence length="127" mass="14318">MGRVVINQAFVNSLGSYKPVDRDLERRAHRVASMARGRGPIKTGAYVSSIGVERLRRHGYRVTASDRKSWWIERGTKPHVIRPKVKQALWWPGAPHPMAKVNHPGTRPTHNMAEALELASRGVSHVR</sequence>
<gene>
    <name evidence="1" type="ORF">GCM10023224_05090</name>
</gene>
<evidence type="ECO:0008006" key="3">
    <source>
        <dbReference type="Google" id="ProtNLM"/>
    </source>
</evidence>